<protein>
    <submittedName>
        <fullName evidence="2">Divergent PAP2 family protein</fullName>
    </submittedName>
</protein>
<dbReference type="RefSeq" id="WP_117959938.1">
    <property type="nucleotide sequence ID" value="NZ_JAJEQF010000041.1"/>
</dbReference>
<dbReference type="PANTHER" id="PTHR31446:SF29">
    <property type="entry name" value="ACID PHOSPHATASE_VANADIUM-DEPENDENT HALOPEROXIDASE-RELATED PROTEIN"/>
    <property type="match status" value="1"/>
</dbReference>
<keyword evidence="3" id="KW-1185">Reference proteome</keyword>
<dbReference type="Proteomes" id="UP001199355">
    <property type="component" value="Unassembled WGS sequence"/>
</dbReference>
<accession>A0AAE3DP35</accession>
<comment type="caution">
    <text evidence="2">The sequence shown here is derived from an EMBL/GenBank/DDBJ whole genome shotgun (WGS) entry which is preliminary data.</text>
</comment>
<evidence type="ECO:0000313" key="2">
    <source>
        <dbReference type="EMBL" id="MCC2168618.1"/>
    </source>
</evidence>
<dbReference type="Pfam" id="PF02681">
    <property type="entry name" value="DUF212"/>
    <property type="match status" value="1"/>
</dbReference>
<reference evidence="2 3" key="1">
    <citation type="submission" date="2021-10" db="EMBL/GenBank/DDBJ databases">
        <title>Anaerobic single-cell dispensing facilitates the cultivation of human gut bacteria.</title>
        <authorList>
            <person name="Afrizal A."/>
        </authorList>
    </citation>
    <scope>NUCLEOTIDE SEQUENCE [LARGE SCALE GENOMIC DNA]</scope>
    <source>
        <strain evidence="2 3">CLA-AA-H244</strain>
    </source>
</reference>
<sequence length="153" mass="16626">MDFFNALIHNTVFMSAVTGWFAAQVIKTVIYTCITKSFDPERLVGSGGMPSSHSATVCALATAAGMQYGGSSFEFAIAAIVAIIVMYDARGVRRETGLQAQVINEMMEFWEKMGQPISYEEKLKEFVGHTPLQVFVGALLGILIAVLYGLFLG</sequence>
<keyword evidence="1" id="KW-0472">Membrane</keyword>
<dbReference type="AlphaFoldDB" id="A0AAE3DP35"/>
<proteinExistence type="predicted"/>
<evidence type="ECO:0000313" key="3">
    <source>
        <dbReference type="Proteomes" id="UP001199355"/>
    </source>
</evidence>
<feature type="transmembrane region" description="Helical" evidence="1">
    <location>
        <begin position="12"/>
        <end position="31"/>
    </location>
</feature>
<feature type="transmembrane region" description="Helical" evidence="1">
    <location>
        <begin position="72"/>
        <end position="89"/>
    </location>
</feature>
<keyword evidence="1" id="KW-1133">Transmembrane helix</keyword>
<evidence type="ECO:0000256" key="1">
    <source>
        <dbReference type="SAM" id="Phobius"/>
    </source>
</evidence>
<dbReference type="PANTHER" id="PTHR31446">
    <property type="entry name" value="ACID PHOSPHATASE/VANADIUM-DEPENDENT HALOPEROXIDASE-RELATED PROTEIN"/>
    <property type="match status" value="1"/>
</dbReference>
<organism evidence="2 3">
    <name type="scientific">Gallintestinimicrobium propionicum</name>
    <dbReference type="NCBI Taxonomy" id="2981770"/>
    <lineage>
        <taxon>Bacteria</taxon>
        <taxon>Bacillati</taxon>
        <taxon>Bacillota</taxon>
        <taxon>Clostridia</taxon>
        <taxon>Lachnospirales</taxon>
        <taxon>Lachnospiraceae</taxon>
        <taxon>Gallintestinimicrobium</taxon>
    </lineage>
</organism>
<dbReference type="InterPro" id="IPR003832">
    <property type="entry name" value="DUF212"/>
</dbReference>
<gene>
    <name evidence="2" type="ORF">LKD45_13105</name>
</gene>
<dbReference type="EMBL" id="JAJEQF010000041">
    <property type="protein sequence ID" value="MCC2168618.1"/>
    <property type="molecule type" value="Genomic_DNA"/>
</dbReference>
<name>A0AAE3DP35_9FIRM</name>
<feature type="transmembrane region" description="Helical" evidence="1">
    <location>
        <begin position="132"/>
        <end position="151"/>
    </location>
</feature>
<keyword evidence="1" id="KW-0812">Transmembrane</keyword>